<dbReference type="AlphaFoldDB" id="A0A5S6Q5A5"/>
<keyword evidence="3" id="KW-0904">Protein phosphatase</keyword>
<proteinExistence type="predicted"/>
<dbReference type="SUPFAM" id="SSF52799">
    <property type="entry name" value="(Phosphotyrosine protein) phosphatases II"/>
    <property type="match status" value="1"/>
</dbReference>
<dbReference type="GO" id="GO:0004726">
    <property type="term" value="F:non-membrane spanning protein tyrosine phosphatase activity"/>
    <property type="evidence" value="ECO:0007669"/>
    <property type="project" value="TreeGrafter"/>
</dbReference>
<feature type="domain" description="Tyrosine specific protein phosphatases" evidence="7">
    <location>
        <begin position="79"/>
        <end position="155"/>
    </location>
</feature>
<dbReference type="PANTHER" id="PTHR46257">
    <property type="entry name" value="TYROSINE-PROTEIN PHOSPHATASE CORKSCREW"/>
    <property type="match status" value="1"/>
</dbReference>
<dbReference type="PRINTS" id="PR00700">
    <property type="entry name" value="PRTYPHPHTASE"/>
</dbReference>
<dbReference type="EC" id="3.1.3.48" evidence="1"/>
<protein>
    <recommendedName>
        <fullName evidence="1">protein-tyrosine-phosphatase</fullName>
        <ecNumber evidence="1">3.1.3.48</ecNumber>
    </recommendedName>
</protein>
<dbReference type="GO" id="GO:0030154">
    <property type="term" value="P:cell differentiation"/>
    <property type="evidence" value="ECO:0007669"/>
    <property type="project" value="TreeGrafter"/>
</dbReference>
<evidence type="ECO:0000259" key="7">
    <source>
        <dbReference type="PROSITE" id="PS50056"/>
    </source>
</evidence>
<dbReference type="InterPro" id="IPR000387">
    <property type="entry name" value="Tyr_Pase_dom"/>
</dbReference>
<dbReference type="PROSITE" id="PS00383">
    <property type="entry name" value="TYR_PHOSPHATASE_1"/>
    <property type="match status" value="1"/>
</dbReference>
<name>A0A5S6Q5A5_TRIMR</name>
<evidence type="ECO:0000256" key="3">
    <source>
        <dbReference type="ARBA" id="ARBA00022912"/>
    </source>
</evidence>
<dbReference type="PROSITE" id="PS50056">
    <property type="entry name" value="TYR_PHOSPHATASE_2"/>
    <property type="match status" value="1"/>
</dbReference>
<dbReference type="SMART" id="SM00404">
    <property type="entry name" value="PTPc_motif"/>
    <property type="match status" value="1"/>
</dbReference>
<feature type="region of interest" description="Disordered" evidence="5">
    <location>
        <begin position="225"/>
        <end position="249"/>
    </location>
</feature>
<evidence type="ECO:0000313" key="9">
    <source>
        <dbReference type="WBParaSite" id="TMUE_0000002127.1"/>
    </source>
</evidence>
<keyword evidence="4" id="KW-0727">SH2 domain</keyword>
<dbReference type="GO" id="GO:0001784">
    <property type="term" value="F:phosphotyrosine residue binding"/>
    <property type="evidence" value="ECO:0007669"/>
    <property type="project" value="TreeGrafter"/>
</dbReference>
<dbReference type="InterPro" id="IPR029021">
    <property type="entry name" value="Prot-tyrosine_phosphatase-like"/>
</dbReference>
<keyword evidence="2" id="KW-0378">Hydrolase</keyword>
<evidence type="ECO:0000256" key="1">
    <source>
        <dbReference type="ARBA" id="ARBA00013064"/>
    </source>
</evidence>
<dbReference type="SMART" id="SM00194">
    <property type="entry name" value="PTPc"/>
    <property type="match status" value="1"/>
</dbReference>
<dbReference type="InterPro" id="IPR052123">
    <property type="entry name" value="Non-rcpt_Tyr_Phosphatase"/>
</dbReference>
<dbReference type="Pfam" id="PF00102">
    <property type="entry name" value="Y_phosphatase"/>
    <property type="match status" value="1"/>
</dbReference>
<dbReference type="PANTHER" id="PTHR46257:SF3">
    <property type="entry name" value="TYROSINE-PROTEIN PHOSPHATASE CORKSCREW"/>
    <property type="match status" value="1"/>
</dbReference>
<dbReference type="InterPro" id="IPR016130">
    <property type="entry name" value="Tyr_Pase_AS"/>
</dbReference>
<dbReference type="GO" id="GO:0000278">
    <property type="term" value="P:mitotic cell cycle"/>
    <property type="evidence" value="ECO:0007669"/>
    <property type="project" value="TreeGrafter"/>
</dbReference>
<evidence type="ECO:0000256" key="5">
    <source>
        <dbReference type="SAM" id="MobiDB-lite"/>
    </source>
</evidence>
<sequence>MVWQEESRIIVMATKEIERGKSKCVRYWPEANQSMNTGFRKEIKLTLVADRVNSDFAVRTLCLSKRRNDESTADPGSVVNFLEEINQLETNLPDSKPIIVHCSAGIGRTGTFIAIDLILCLVRKNGLQCTIDIRRTVQMLRSQRSGMVQTEAQYKFVYMAVHYYIDTFSKLVQEYKRIEETGREYTNIRYTSEAASSQLAPISPAAFDDSQCYGGQTRYPSWSSPLQRVHLMPPPRPKKITRNPHPALC</sequence>
<dbReference type="Gene3D" id="3.90.190.10">
    <property type="entry name" value="Protein tyrosine phosphatase superfamily"/>
    <property type="match status" value="1"/>
</dbReference>
<evidence type="ECO:0000256" key="4">
    <source>
        <dbReference type="ARBA" id="ARBA00022999"/>
    </source>
</evidence>
<feature type="domain" description="Tyrosine-protein phosphatase" evidence="6">
    <location>
        <begin position="1"/>
        <end position="164"/>
    </location>
</feature>
<dbReference type="STRING" id="70415.A0A5S6Q5A5"/>
<dbReference type="InterPro" id="IPR003595">
    <property type="entry name" value="Tyr_Pase_cat"/>
</dbReference>
<organism evidence="8 9">
    <name type="scientific">Trichuris muris</name>
    <name type="common">Mouse whipworm</name>
    <dbReference type="NCBI Taxonomy" id="70415"/>
    <lineage>
        <taxon>Eukaryota</taxon>
        <taxon>Metazoa</taxon>
        <taxon>Ecdysozoa</taxon>
        <taxon>Nematoda</taxon>
        <taxon>Enoplea</taxon>
        <taxon>Dorylaimia</taxon>
        <taxon>Trichinellida</taxon>
        <taxon>Trichuridae</taxon>
        <taxon>Trichuris</taxon>
    </lineage>
</organism>
<dbReference type="GO" id="GO:0005737">
    <property type="term" value="C:cytoplasm"/>
    <property type="evidence" value="ECO:0007669"/>
    <property type="project" value="TreeGrafter"/>
</dbReference>
<dbReference type="GO" id="GO:0035556">
    <property type="term" value="P:intracellular signal transduction"/>
    <property type="evidence" value="ECO:0007669"/>
    <property type="project" value="TreeGrafter"/>
</dbReference>
<evidence type="ECO:0000313" key="8">
    <source>
        <dbReference type="Proteomes" id="UP000046395"/>
    </source>
</evidence>
<keyword evidence="8" id="KW-1185">Reference proteome</keyword>
<dbReference type="PROSITE" id="PS50055">
    <property type="entry name" value="TYR_PHOSPHATASE_PTP"/>
    <property type="match status" value="1"/>
</dbReference>
<dbReference type="InterPro" id="IPR000242">
    <property type="entry name" value="PTP_cat"/>
</dbReference>
<evidence type="ECO:0000259" key="6">
    <source>
        <dbReference type="PROSITE" id="PS50055"/>
    </source>
</evidence>
<dbReference type="WBParaSite" id="TMUE_0000002127.1">
    <property type="protein sequence ID" value="TMUE_0000002127.1"/>
    <property type="gene ID" value="WBGene00297983"/>
</dbReference>
<evidence type="ECO:0000256" key="2">
    <source>
        <dbReference type="ARBA" id="ARBA00022801"/>
    </source>
</evidence>
<accession>A0A5S6Q5A5</accession>
<dbReference type="Proteomes" id="UP000046395">
    <property type="component" value="Unassembled WGS sequence"/>
</dbReference>
<reference evidence="9" key="1">
    <citation type="submission" date="2019-12" db="UniProtKB">
        <authorList>
            <consortium name="WormBaseParasite"/>
        </authorList>
    </citation>
    <scope>IDENTIFICATION</scope>
</reference>